<evidence type="ECO:0000256" key="12">
    <source>
        <dbReference type="ARBA" id="ARBA00023125"/>
    </source>
</evidence>
<accession>A0A657PLY1</accession>
<keyword evidence="13" id="KW-0234">DNA repair</keyword>
<dbReference type="InterPro" id="IPR027417">
    <property type="entry name" value="P-loop_NTPase"/>
</dbReference>
<feature type="non-terminal residue" evidence="19">
    <location>
        <position position="503"/>
    </location>
</feature>
<evidence type="ECO:0000256" key="6">
    <source>
        <dbReference type="ARBA" id="ARBA00022763"/>
    </source>
</evidence>
<comment type="subcellular location">
    <subcellularLocation>
        <location evidence="1">Cytoplasm</location>
    </subcellularLocation>
</comment>
<evidence type="ECO:0000259" key="18">
    <source>
        <dbReference type="Pfam" id="PF17760"/>
    </source>
</evidence>
<comment type="similarity">
    <text evidence="14">Belongs to the ABC transporter superfamily. UvrA family.</text>
</comment>
<evidence type="ECO:0000256" key="14">
    <source>
        <dbReference type="ARBA" id="ARBA00038000"/>
    </source>
</evidence>
<evidence type="ECO:0000256" key="11">
    <source>
        <dbReference type="ARBA" id="ARBA00022881"/>
    </source>
</evidence>
<dbReference type="Gene3D" id="1.20.1580.10">
    <property type="entry name" value="ABC transporter ATPase like domain"/>
    <property type="match status" value="1"/>
</dbReference>
<keyword evidence="9" id="KW-0862">Zinc</keyword>
<evidence type="ECO:0000256" key="15">
    <source>
        <dbReference type="ARBA" id="ARBA00039316"/>
    </source>
</evidence>
<keyword evidence="12" id="KW-0238">DNA-binding</keyword>
<keyword evidence="8" id="KW-0863">Zinc-finger</keyword>
<evidence type="ECO:0000256" key="7">
    <source>
        <dbReference type="ARBA" id="ARBA00022769"/>
    </source>
</evidence>
<protein>
    <recommendedName>
        <fullName evidence="15">UvrABC system protein A</fullName>
    </recommendedName>
    <alternativeName>
        <fullName evidence="16">Excinuclease ABC subunit A</fullName>
    </alternativeName>
</protein>
<dbReference type="InterPro" id="IPR041102">
    <property type="entry name" value="UvrA_inter"/>
</dbReference>
<keyword evidence="10" id="KW-0067">ATP-binding</keyword>
<dbReference type="InterPro" id="IPR041552">
    <property type="entry name" value="UvrA_DNA-bd"/>
</dbReference>
<keyword evidence="4" id="KW-0677">Repeat</keyword>
<evidence type="ECO:0000256" key="1">
    <source>
        <dbReference type="ARBA" id="ARBA00004496"/>
    </source>
</evidence>
<keyword evidence="7" id="KW-0228">DNA excision</keyword>
<comment type="caution">
    <text evidence="19">The sequence shown here is derived from an EMBL/GenBank/DDBJ whole genome shotgun (WGS) entry which is preliminary data.</text>
</comment>
<keyword evidence="2" id="KW-0963">Cytoplasm</keyword>
<dbReference type="Pfam" id="PF17760">
    <property type="entry name" value="UvrA_inter"/>
    <property type="match status" value="1"/>
</dbReference>
<organism evidence="19 20">
    <name type="scientific">Candidatus Sedimenticola endophacoides</name>
    <dbReference type="NCBI Taxonomy" id="2548426"/>
    <lineage>
        <taxon>Bacteria</taxon>
        <taxon>Pseudomonadati</taxon>
        <taxon>Pseudomonadota</taxon>
        <taxon>Gammaproteobacteria</taxon>
        <taxon>Chromatiales</taxon>
        <taxon>Sedimenticolaceae</taxon>
        <taxon>Sedimenticola</taxon>
    </lineage>
</organism>
<dbReference type="PANTHER" id="PTHR43152:SF3">
    <property type="entry name" value="UVRABC SYSTEM PROTEIN A"/>
    <property type="match status" value="1"/>
</dbReference>
<reference evidence="19" key="1">
    <citation type="submission" date="2017-02" db="EMBL/GenBank/DDBJ databases">
        <title>Novel co-symbiosis in the unique lucinid bivalve Phacoides pectinatus.</title>
        <authorList>
            <person name="Lim S.J."/>
            <person name="Davis B.G."/>
            <person name="Gill D.E."/>
            <person name="Engel A.S."/>
            <person name="Anderson L.C."/>
            <person name="Campbell B.J."/>
        </authorList>
    </citation>
    <scope>NUCLEOTIDE SEQUENCE [LARGE SCALE GENOMIC DNA]</scope>
    <source>
        <strain evidence="19">LUC13016_P6</strain>
    </source>
</reference>
<dbReference type="GO" id="GO:0004518">
    <property type="term" value="F:nuclease activity"/>
    <property type="evidence" value="ECO:0007669"/>
    <property type="project" value="UniProtKB-KW"/>
</dbReference>
<name>A0A657PLY1_9GAMM</name>
<keyword evidence="6" id="KW-0227">DNA damage</keyword>
<keyword evidence="20" id="KW-1185">Reference proteome</keyword>
<dbReference type="Gene3D" id="1.10.8.280">
    <property type="entry name" value="ABC transporter ATPase domain-like"/>
    <property type="match status" value="1"/>
</dbReference>
<evidence type="ECO:0000256" key="8">
    <source>
        <dbReference type="ARBA" id="ARBA00022771"/>
    </source>
</evidence>
<evidence type="ECO:0000256" key="5">
    <source>
        <dbReference type="ARBA" id="ARBA00022741"/>
    </source>
</evidence>
<dbReference type="AlphaFoldDB" id="A0A657PLY1"/>
<keyword evidence="3" id="KW-0479">Metal-binding</keyword>
<evidence type="ECO:0000256" key="13">
    <source>
        <dbReference type="ARBA" id="ARBA00023204"/>
    </source>
</evidence>
<dbReference type="GO" id="GO:0005737">
    <property type="term" value="C:cytoplasm"/>
    <property type="evidence" value="ECO:0007669"/>
    <property type="project" value="UniProtKB-SubCell"/>
</dbReference>
<keyword evidence="11" id="KW-0267">Excision nuclease</keyword>
<feature type="domain" description="UvrA DNA-binding" evidence="17">
    <location>
        <begin position="122"/>
        <end position="186"/>
    </location>
</feature>
<dbReference type="GO" id="GO:0003677">
    <property type="term" value="F:DNA binding"/>
    <property type="evidence" value="ECO:0007669"/>
    <property type="project" value="UniProtKB-KW"/>
</dbReference>
<dbReference type="GO" id="GO:0005524">
    <property type="term" value="F:ATP binding"/>
    <property type="evidence" value="ECO:0007669"/>
    <property type="project" value="UniProtKB-KW"/>
</dbReference>
<evidence type="ECO:0000256" key="4">
    <source>
        <dbReference type="ARBA" id="ARBA00022737"/>
    </source>
</evidence>
<dbReference type="EMBL" id="MUIE01000011">
    <property type="protein sequence ID" value="OQX38064.1"/>
    <property type="molecule type" value="Genomic_DNA"/>
</dbReference>
<dbReference type="InterPro" id="IPR013815">
    <property type="entry name" value="ATP_grasp_subdomain_1"/>
</dbReference>
<dbReference type="GO" id="GO:0006281">
    <property type="term" value="P:DNA repair"/>
    <property type="evidence" value="ECO:0007669"/>
    <property type="project" value="UniProtKB-KW"/>
</dbReference>
<keyword evidence="5" id="KW-0547">Nucleotide-binding</keyword>
<dbReference type="SUPFAM" id="SSF52540">
    <property type="entry name" value="P-loop containing nucleoside triphosphate hydrolases"/>
    <property type="match status" value="2"/>
</dbReference>
<evidence type="ECO:0000313" key="20">
    <source>
        <dbReference type="Proteomes" id="UP000243361"/>
    </source>
</evidence>
<evidence type="ECO:0000313" key="19">
    <source>
        <dbReference type="EMBL" id="OQX38064.1"/>
    </source>
</evidence>
<dbReference type="Gene3D" id="3.30.1490.20">
    <property type="entry name" value="ATP-grasp fold, A domain"/>
    <property type="match status" value="1"/>
</dbReference>
<evidence type="ECO:0000256" key="16">
    <source>
        <dbReference type="ARBA" id="ARBA00042156"/>
    </source>
</evidence>
<dbReference type="Pfam" id="PF17755">
    <property type="entry name" value="UvrA_DNA-bind"/>
    <property type="match status" value="1"/>
</dbReference>
<feature type="non-terminal residue" evidence="19">
    <location>
        <position position="1"/>
    </location>
</feature>
<evidence type="ECO:0000256" key="2">
    <source>
        <dbReference type="ARBA" id="ARBA00022490"/>
    </source>
</evidence>
<dbReference type="PANTHER" id="PTHR43152">
    <property type="entry name" value="UVRABC SYSTEM PROTEIN A"/>
    <property type="match status" value="1"/>
</dbReference>
<evidence type="ECO:0000256" key="3">
    <source>
        <dbReference type="ARBA" id="ARBA00022723"/>
    </source>
</evidence>
<feature type="domain" description="UvrA interaction" evidence="18">
    <location>
        <begin position="22"/>
        <end position="65"/>
    </location>
</feature>
<evidence type="ECO:0000259" key="17">
    <source>
        <dbReference type="Pfam" id="PF17755"/>
    </source>
</evidence>
<evidence type="ECO:0000256" key="10">
    <source>
        <dbReference type="ARBA" id="ARBA00022840"/>
    </source>
</evidence>
<dbReference type="GO" id="GO:0008270">
    <property type="term" value="F:zinc ion binding"/>
    <property type="evidence" value="ECO:0007669"/>
    <property type="project" value="UniProtKB-KW"/>
</dbReference>
<dbReference type="Gene3D" id="3.40.50.300">
    <property type="entry name" value="P-loop containing nucleotide triphosphate hydrolases"/>
    <property type="match status" value="2"/>
</dbReference>
<proteinExistence type="inferred from homology"/>
<evidence type="ECO:0000256" key="9">
    <source>
        <dbReference type="ARBA" id="ARBA00022833"/>
    </source>
</evidence>
<dbReference type="Proteomes" id="UP000243361">
    <property type="component" value="Unassembled WGS sequence"/>
</dbReference>
<sequence length="503" mass="56520">IPDNFSATEIKSLLSQQGYTRVQERDEGLLEVVQDRLRLDPERRDRLLEALETALDKGRGRVTVYPLNDRREPLEPLRFSADLHCPDCDIHYKDPLPNHFSFNSPLGACDHCRGFGRVMGVDWDLVIPDPSKSLGGGAVRPFQGGRSRECQEDLLRFAARRGIPTDRPWRELEETTRRWVIEGEGEWNGHQWYGVRRFFEFLESKSYKMHIRVLLSKYRAYNPCPACDGARLKESALDFRLGSREDAERVLEAERRFRPKAVRMTRAAWLALPGLNIHDLMRLPLERLRALIESVEPPGGSGQAGALLLDEIRSRLRYLCDVGLGYLSLDRQSRTLSGGEVQRINLTTALGTSLVNTLFVLDEPSIGLHPGDLARIIAVLHRLRDSGNSLLVVEHDPQVMLAADRILDIGPGPGERGGQITFFGTPQQLLRDPASLTAEYLSGRRRAALVIERDAPDAQTDWLRLHGASAHNLREVDMNLPLNRLVCVTGVSGSGKSTLVQDV</sequence>
<gene>
    <name evidence="19" type="ORF">B0D84_00110</name>
</gene>